<keyword evidence="1" id="KW-0472">Membrane</keyword>
<accession>A0AA43B8X7</accession>
<dbReference type="AlphaFoldDB" id="A0AA43B8X7"/>
<gene>
    <name evidence="2" type="ORF">N5J77_17065</name>
</gene>
<evidence type="ECO:0000313" key="2">
    <source>
        <dbReference type="EMBL" id="MDH2132841.1"/>
    </source>
</evidence>
<evidence type="ECO:0000313" key="3">
    <source>
        <dbReference type="Proteomes" id="UP001162318"/>
    </source>
</evidence>
<reference evidence="2" key="1">
    <citation type="submission" date="2022-09" db="EMBL/GenBank/DDBJ databases">
        <title>Intensive care unit water sources are persistently colonized with multi-drug resistant bacteria and are the site of extensive horizontal gene transfer of antibiotic resistance genes.</title>
        <authorList>
            <person name="Diorio-Toth L."/>
        </authorList>
    </citation>
    <scope>NUCLEOTIDE SEQUENCE</scope>
    <source>
        <strain evidence="2">GD03659</strain>
    </source>
</reference>
<sequence length="148" mass="15709">MKCPKCKTPQNGYGGWCRACGHAGGNVRRAMLWTLIPTSIIAALLLARIGYAEVTRQGSSRNSYSNAIETQNASGRSAAFAKLMHDAGQTCSRTSKSLFRGDIGTNAAWALRCEDSGDWLVLIASNGATRIASCGPLNKAGAPCWTQL</sequence>
<protein>
    <submittedName>
        <fullName evidence="2">Uncharacterized protein</fullName>
    </submittedName>
</protein>
<comment type="caution">
    <text evidence="2">The sequence shown here is derived from an EMBL/GenBank/DDBJ whole genome shotgun (WGS) entry which is preliminary data.</text>
</comment>
<name>A0AA43B8X7_SPHYA</name>
<feature type="transmembrane region" description="Helical" evidence="1">
    <location>
        <begin position="31"/>
        <end position="51"/>
    </location>
</feature>
<dbReference type="Proteomes" id="UP001162318">
    <property type="component" value="Unassembled WGS sequence"/>
</dbReference>
<evidence type="ECO:0000256" key="1">
    <source>
        <dbReference type="SAM" id="Phobius"/>
    </source>
</evidence>
<dbReference type="RefSeq" id="WP_279776253.1">
    <property type="nucleotide sequence ID" value="NZ_JAOCKX010000025.1"/>
</dbReference>
<proteinExistence type="predicted"/>
<dbReference type="EMBL" id="JAOCKX010000025">
    <property type="protein sequence ID" value="MDH2132841.1"/>
    <property type="molecule type" value="Genomic_DNA"/>
</dbReference>
<organism evidence="2 3">
    <name type="scientific">Sphingobium yanoikuyae</name>
    <name type="common">Sphingomonas yanoikuyae</name>
    <dbReference type="NCBI Taxonomy" id="13690"/>
    <lineage>
        <taxon>Bacteria</taxon>
        <taxon>Pseudomonadati</taxon>
        <taxon>Pseudomonadota</taxon>
        <taxon>Alphaproteobacteria</taxon>
        <taxon>Sphingomonadales</taxon>
        <taxon>Sphingomonadaceae</taxon>
        <taxon>Sphingobium</taxon>
    </lineage>
</organism>
<keyword evidence="1" id="KW-0812">Transmembrane</keyword>
<keyword evidence="1" id="KW-1133">Transmembrane helix</keyword>